<reference evidence="6" key="1">
    <citation type="submission" date="2025-08" db="UniProtKB">
        <authorList>
            <consortium name="RefSeq"/>
        </authorList>
    </citation>
    <scope>IDENTIFICATION</scope>
</reference>
<feature type="compositionally biased region" description="Basic and acidic residues" evidence="3">
    <location>
        <begin position="563"/>
        <end position="581"/>
    </location>
</feature>
<dbReference type="KEGG" id="muo:115464806"/>
<gene>
    <name evidence="6" type="primary">LOC115464806</name>
</gene>
<dbReference type="InterPro" id="IPR013320">
    <property type="entry name" value="ConA-like_dom_sf"/>
</dbReference>
<feature type="region of interest" description="Disordered" evidence="3">
    <location>
        <begin position="558"/>
        <end position="660"/>
    </location>
</feature>
<evidence type="ECO:0000259" key="4">
    <source>
        <dbReference type="SMART" id="SM00210"/>
    </source>
</evidence>
<feature type="domain" description="Thrombospondin-like N-terminal" evidence="4">
    <location>
        <begin position="53"/>
        <end position="239"/>
    </location>
</feature>
<dbReference type="OrthoDB" id="6380629at2759"/>
<evidence type="ECO:0000256" key="2">
    <source>
        <dbReference type="ARBA" id="ARBA00022737"/>
    </source>
</evidence>
<keyword evidence="1" id="KW-0732">Signal</keyword>
<dbReference type="InParanoid" id="A0A6P7XCR8"/>
<dbReference type="InterPro" id="IPR050938">
    <property type="entry name" value="Collagen_Structural_Proteins"/>
</dbReference>
<dbReference type="Pfam" id="PF01391">
    <property type="entry name" value="Collagen"/>
    <property type="match status" value="3"/>
</dbReference>
<dbReference type="Gene3D" id="2.60.120.200">
    <property type="match status" value="1"/>
</dbReference>
<accession>A0A6P7XCR8</accession>
<protein>
    <submittedName>
        <fullName evidence="6">Collagen alpha-1(IX) chain-like</fullName>
    </submittedName>
</protein>
<feature type="region of interest" description="Disordered" evidence="3">
    <location>
        <begin position="286"/>
        <end position="484"/>
    </location>
</feature>
<evidence type="ECO:0000256" key="3">
    <source>
        <dbReference type="SAM" id="MobiDB-lite"/>
    </source>
</evidence>
<dbReference type="GeneID" id="115464806"/>
<sequence>MAVEEEFTVKELSLSRDPKPPNSRVETARGTLFVAFWLIVIEDRYPYDLLKKLVEVLMGFDLQGSGLSTESAVSTVKGSYPGLSTFRINPTIHLTKKTGSIYPNGLPAEYSIITTFKMLDDTPQNMLNLWQVSNAEGNEQVGLRLLGATKSLDFFYAMPQKTLVFRAFYDVNKLFDGSWHKLALRMKGSHGKLFIDCQGVSAISIKEQDPVSKNGYVSLVKRAADESSVLQHKDCRPQAGPAIFERAEARPDANASTPSNHSSSVNTLLTLVKGLLIMQQAVLGDDGFSGNEGPPGPEGIKGIPGLQGRRGTEGQKGIIGDPGPPGRDGDPGIDAYQGPQGQEGTQGYIGLKGEKGLPGEPGPEGLRGRTGAQGQKGEAGHPGRSGFTGPPGAAGHVGLTGQPGQKGDRGNPGIQGKEGNKGAKGHKGSKGGVGDIGPPGPPGEMGKRGPVGETGCHGPPGEQGVRGDNGLPGNTGSPGPPGPPFLATRVLEVCKRVVLEQMSMFASAVRRQCASACPLYGDIPMGVPGPVGLPGLPGEPGKPGLNGLDGEPGLEGFYGEEGDVGKEGQKGESGDKGDKGLKGYGLVGFEGDQGPRGERGRPGLAFDGTPGLLGTRGYMGQRGLRGYSGPRGPPGKCVTGCDAVNLSKNSEEQSGQNEDL</sequence>
<name>A0A6P7XCR8_9AMPH</name>
<dbReference type="InterPro" id="IPR008160">
    <property type="entry name" value="Collagen"/>
</dbReference>
<dbReference type="Proteomes" id="UP000515156">
    <property type="component" value="Chromosome 3"/>
</dbReference>
<keyword evidence="2" id="KW-0677">Repeat</keyword>
<organism evidence="5 6">
    <name type="scientific">Microcaecilia unicolor</name>
    <dbReference type="NCBI Taxonomy" id="1415580"/>
    <lineage>
        <taxon>Eukaryota</taxon>
        <taxon>Metazoa</taxon>
        <taxon>Chordata</taxon>
        <taxon>Craniata</taxon>
        <taxon>Vertebrata</taxon>
        <taxon>Euteleostomi</taxon>
        <taxon>Amphibia</taxon>
        <taxon>Gymnophiona</taxon>
        <taxon>Siphonopidae</taxon>
        <taxon>Microcaecilia</taxon>
    </lineage>
</organism>
<dbReference type="SUPFAM" id="SSF49899">
    <property type="entry name" value="Concanavalin A-like lectins/glucanases"/>
    <property type="match status" value="1"/>
</dbReference>
<evidence type="ECO:0000256" key="1">
    <source>
        <dbReference type="ARBA" id="ARBA00022729"/>
    </source>
</evidence>
<dbReference type="PANTHER" id="PTHR37456:SF5">
    <property type="entry name" value="COLLAGEN TYPE XIII ALPHA 1 CHAIN"/>
    <property type="match status" value="1"/>
</dbReference>
<keyword evidence="5" id="KW-1185">Reference proteome</keyword>
<dbReference type="InterPro" id="IPR048287">
    <property type="entry name" value="TSPN-like_N"/>
</dbReference>
<dbReference type="SMART" id="SM00210">
    <property type="entry name" value="TSPN"/>
    <property type="match status" value="1"/>
</dbReference>
<proteinExistence type="predicted"/>
<dbReference type="PANTHER" id="PTHR37456">
    <property type="entry name" value="SI:CH211-266K2.1"/>
    <property type="match status" value="1"/>
</dbReference>
<evidence type="ECO:0000313" key="5">
    <source>
        <dbReference type="Proteomes" id="UP000515156"/>
    </source>
</evidence>
<dbReference type="RefSeq" id="XP_030051026.1">
    <property type="nucleotide sequence ID" value="XM_030195166.1"/>
</dbReference>
<feature type="compositionally biased region" description="Polar residues" evidence="3">
    <location>
        <begin position="646"/>
        <end position="660"/>
    </location>
</feature>
<evidence type="ECO:0000313" key="6">
    <source>
        <dbReference type="RefSeq" id="XP_030051026.1"/>
    </source>
</evidence>
<dbReference type="AlphaFoldDB" id="A0A6P7XCR8"/>